<evidence type="ECO:0000259" key="3">
    <source>
        <dbReference type="Pfam" id="PF10708"/>
    </source>
</evidence>
<evidence type="ECO:0000313" key="5">
    <source>
        <dbReference type="EMBL" id="GAA4963766.1"/>
    </source>
</evidence>
<gene>
    <name evidence="5" type="ORF">GCM10023205_29640</name>
</gene>
<evidence type="ECO:0000256" key="2">
    <source>
        <dbReference type="SAM" id="Phobius"/>
    </source>
</evidence>
<feature type="transmembrane region" description="Helical" evidence="2">
    <location>
        <begin position="109"/>
        <end position="129"/>
    </location>
</feature>
<evidence type="ECO:0000259" key="4">
    <source>
        <dbReference type="Pfam" id="PF26056"/>
    </source>
</evidence>
<protein>
    <submittedName>
        <fullName evidence="5">DUF2510 domain-containing protein</fullName>
    </submittedName>
</protein>
<feature type="domain" description="DUF8017" evidence="4">
    <location>
        <begin position="173"/>
        <end position="346"/>
    </location>
</feature>
<keyword evidence="2" id="KW-0812">Transmembrane</keyword>
<dbReference type="Proteomes" id="UP001500466">
    <property type="component" value="Unassembled WGS sequence"/>
</dbReference>
<reference evidence="6" key="1">
    <citation type="journal article" date="2019" name="Int. J. Syst. Evol. Microbiol.">
        <title>The Global Catalogue of Microorganisms (GCM) 10K type strain sequencing project: providing services to taxonomists for standard genome sequencing and annotation.</title>
        <authorList>
            <consortium name="The Broad Institute Genomics Platform"/>
            <consortium name="The Broad Institute Genome Sequencing Center for Infectious Disease"/>
            <person name="Wu L."/>
            <person name="Ma J."/>
        </authorList>
    </citation>
    <scope>NUCLEOTIDE SEQUENCE [LARGE SCALE GENOMIC DNA]</scope>
    <source>
        <strain evidence="6">JCM 17986</strain>
    </source>
</reference>
<feature type="compositionally biased region" description="Polar residues" evidence="1">
    <location>
        <begin position="38"/>
        <end position="54"/>
    </location>
</feature>
<keyword evidence="2" id="KW-0472">Membrane</keyword>
<dbReference type="InterPro" id="IPR018929">
    <property type="entry name" value="DUF2510"/>
</dbReference>
<sequence>MATDNRPSGWYSDPSGQPDMLRWWNGTAWTDDFRPQSDFLQTTGEPQDSANSLHPPQGPQPPFTMQESASQPTVAASSAPWPGADRPIPAPVTPVRFEAVEPDKTRTRVVALTVAVVLAAAAGIGGYFLGTSGKSDDKAEPSSTSTSPVGSTAPGDVNSPQGFAGTALAGGKQIPGGQVVTGPKQRVTFSVPAGWTPQVDPKATSEEARYVLSSYPCTGRTGGVCTKGTVVQNLRLLSGGWSDLKSLALGMGQELITVQSGGTKPPGVTGPLKQAPVQIQGLDGYLALWDLPMVAGQTAPSSYCGILTVRVSPSTSEIAVLEMCLDRTADAPPVSLMDEIANSVRVTA</sequence>
<keyword evidence="2" id="KW-1133">Transmembrane helix</keyword>
<dbReference type="EMBL" id="BAABHS010000009">
    <property type="protein sequence ID" value="GAA4963766.1"/>
    <property type="molecule type" value="Genomic_DNA"/>
</dbReference>
<feature type="compositionally biased region" description="Polar residues" evidence="1">
    <location>
        <begin position="63"/>
        <end position="76"/>
    </location>
</feature>
<feature type="compositionally biased region" description="Low complexity" evidence="1">
    <location>
        <begin position="141"/>
        <end position="154"/>
    </location>
</feature>
<feature type="region of interest" description="Disordered" evidence="1">
    <location>
        <begin position="133"/>
        <end position="180"/>
    </location>
</feature>
<feature type="domain" description="DUF2510" evidence="3">
    <location>
        <begin position="9"/>
        <end position="36"/>
    </location>
</feature>
<organism evidence="5 6">
    <name type="scientific">Yinghuangia aomiensis</name>
    <dbReference type="NCBI Taxonomy" id="676205"/>
    <lineage>
        <taxon>Bacteria</taxon>
        <taxon>Bacillati</taxon>
        <taxon>Actinomycetota</taxon>
        <taxon>Actinomycetes</taxon>
        <taxon>Kitasatosporales</taxon>
        <taxon>Streptomycetaceae</taxon>
        <taxon>Yinghuangia</taxon>
    </lineage>
</organism>
<name>A0ABP9H8D1_9ACTN</name>
<comment type="caution">
    <text evidence="5">The sequence shown here is derived from an EMBL/GenBank/DDBJ whole genome shotgun (WGS) entry which is preliminary data.</text>
</comment>
<evidence type="ECO:0000256" key="1">
    <source>
        <dbReference type="SAM" id="MobiDB-lite"/>
    </source>
</evidence>
<proteinExistence type="predicted"/>
<dbReference type="InterPro" id="IPR058330">
    <property type="entry name" value="DUF8017"/>
</dbReference>
<dbReference type="RefSeq" id="WP_345675909.1">
    <property type="nucleotide sequence ID" value="NZ_BAABHS010000009.1"/>
</dbReference>
<evidence type="ECO:0000313" key="6">
    <source>
        <dbReference type="Proteomes" id="UP001500466"/>
    </source>
</evidence>
<dbReference type="Pfam" id="PF26056">
    <property type="entry name" value="DUF8017"/>
    <property type="match status" value="1"/>
</dbReference>
<accession>A0ABP9H8D1</accession>
<keyword evidence="6" id="KW-1185">Reference proteome</keyword>
<dbReference type="Pfam" id="PF10708">
    <property type="entry name" value="DUF2510"/>
    <property type="match status" value="1"/>
</dbReference>
<feature type="region of interest" description="Disordered" evidence="1">
    <location>
        <begin position="1"/>
        <end position="87"/>
    </location>
</feature>